<gene>
    <name evidence="1" type="ORF">MEUPH1_LOCUS19019</name>
</gene>
<dbReference type="AlphaFoldDB" id="A0AAV0X731"/>
<dbReference type="PANTHER" id="PTHR19446">
    <property type="entry name" value="REVERSE TRANSCRIPTASES"/>
    <property type="match status" value="1"/>
</dbReference>
<accession>A0AAV0X731</accession>
<dbReference type="EMBL" id="CARXXK010000003">
    <property type="protein sequence ID" value="CAI6364154.1"/>
    <property type="molecule type" value="Genomic_DNA"/>
</dbReference>
<sequence length="149" mass="17231">MGQLLFDDEDIINRWKEYIEEPYEGEKQEEITIDEKKTKLPILRSGFELALYELKQNKAPGTDNITAELLQCASMKIKDALYQLTQDIYEKGDVPDDYCKSIIVTIPKKKGANSCKQFRTLSLLTHVSKVLKKNNKSKNRNKRGTVFKK</sequence>
<keyword evidence="2" id="KW-1185">Reference proteome</keyword>
<name>A0AAV0X731_9HEMI</name>
<organism evidence="1 2">
    <name type="scientific">Macrosiphum euphorbiae</name>
    <name type="common">potato aphid</name>
    <dbReference type="NCBI Taxonomy" id="13131"/>
    <lineage>
        <taxon>Eukaryota</taxon>
        <taxon>Metazoa</taxon>
        <taxon>Ecdysozoa</taxon>
        <taxon>Arthropoda</taxon>
        <taxon>Hexapoda</taxon>
        <taxon>Insecta</taxon>
        <taxon>Pterygota</taxon>
        <taxon>Neoptera</taxon>
        <taxon>Paraneoptera</taxon>
        <taxon>Hemiptera</taxon>
        <taxon>Sternorrhyncha</taxon>
        <taxon>Aphidomorpha</taxon>
        <taxon>Aphidoidea</taxon>
        <taxon>Aphididae</taxon>
        <taxon>Macrosiphini</taxon>
        <taxon>Macrosiphum</taxon>
    </lineage>
</organism>
<protein>
    <submittedName>
        <fullName evidence="1">Uncharacterized protein</fullName>
    </submittedName>
</protein>
<evidence type="ECO:0000313" key="1">
    <source>
        <dbReference type="EMBL" id="CAI6364154.1"/>
    </source>
</evidence>
<comment type="caution">
    <text evidence="1">The sequence shown here is derived from an EMBL/GenBank/DDBJ whole genome shotgun (WGS) entry which is preliminary data.</text>
</comment>
<evidence type="ECO:0000313" key="2">
    <source>
        <dbReference type="Proteomes" id="UP001160148"/>
    </source>
</evidence>
<reference evidence="1 2" key="1">
    <citation type="submission" date="2023-01" db="EMBL/GenBank/DDBJ databases">
        <authorList>
            <person name="Whitehead M."/>
        </authorList>
    </citation>
    <scope>NUCLEOTIDE SEQUENCE [LARGE SCALE GENOMIC DNA]</scope>
</reference>
<proteinExistence type="predicted"/>
<dbReference type="Proteomes" id="UP001160148">
    <property type="component" value="Unassembled WGS sequence"/>
</dbReference>